<dbReference type="CDD" id="cd16454">
    <property type="entry name" value="RING-H2_PA-TM-RING"/>
    <property type="match status" value="1"/>
</dbReference>
<dbReference type="AlphaFoldDB" id="A0A7S0BE52"/>
<keyword evidence="1" id="KW-0863">Zinc-finger</keyword>
<proteinExistence type="predicted"/>
<protein>
    <recommendedName>
        <fullName evidence="3">RING-type domain-containing protein</fullName>
    </recommendedName>
</protein>
<evidence type="ECO:0000256" key="1">
    <source>
        <dbReference type="PROSITE-ProRule" id="PRU00175"/>
    </source>
</evidence>
<reference evidence="4" key="1">
    <citation type="submission" date="2021-01" db="EMBL/GenBank/DDBJ databases">
        <authorList>
            <person name="Corre E."/>
            <person name="Pelletier E."/>
            <person name="Niang G."/>
            <person name="Scheremetjew M."/>
            <person name="Finn R."/>
            <person name="Kale V."/>
            <person name="Holt S."/>
            <person name="Cochrane G."/>
            <person name="Meng A."/>
            <person name="Brown T."/>
            <person name="Cohen L."/>
        </authorList>
    </citation>
    <scope>NUCLEOTIDE SEQUENCE</scope>
    <source>
        <strain evidence="4">UTEX LB 2760</strain>
    </source>
</reference>
<sequence>MSVTGIVFIAFAVIGLVLLVIVFYGCLFGWMGRQKRIRRRDRGNRRRRGFEGGSENGESILSMNGTNMNKVELDFLAPEMVYLTMDEEGAYAECCSPRAIHGGENACAVCLDEILQGDVIRLLPCAHEFHSTCITSWLKKRPTCPLCNHNLEPRMILEF</sequence>
<keyword evidence="1" id="KW-0862">Zinc</keyword>
<keyword evidence="1" id="KW-0479">Metal-binding</keyword>
<dbReference type="InterPro" id="IPR001841">
    <property type="entry name" value="Znf_RING"/>
</dbReference>
<keyword evidence="2" id="KW-0812">Transmembrane</keyword>
<evidence type="ECO:0000256" key="2">
    <source>
        <dbReference type="SAM" id="Phobius"/>
    </source>
</evidence>
<keyword evidence="2" id="KW-0472">Membrane</keyword>
<dbReference type="Gene3D" id="3.30.40.10">
    <property type="entry name" value="Zinc/RING finger domain, C3HC4 (zinc finger)"/>
    <property type="match status" value="1"/>
</dbReference>
<dbReference type="EMBL" id="HBEK01002759">
    <property type="protein sequence ID" value="CAD8391588.1"/>
    <property type="molecule type" value="Transcribed_RNA"/>
</dbReference>
<dbReference type="PANTHER" id="PTHR45676">
    <property type="entry name" value="RING-H2 FINGER PROTEIN ATL51-RELATED"/>
    <property type="match status" value="1"/>
</dbReference>
<dbReference type="GO" id="GO:0008270">
    <property type="term" value="F:zinc ion binding"/>
    <property type="evidence" value="ECO:0007669"/>
    <property type="project" value="UniProtKB-KW"/>
</dbReference>
<organism evidence="4">
    <name type="scientific">Rhodosorus marinus</name>
    <dbReference type="NCBI Taxonomy" id="101924"/>
    <lineage>
        <taxon>Eukaryota</taxon>
        <taxon>Rhodophyta</taxon>
        <taxon>Stylonematophyceae</taxon>
        <taxon>Stylonematales</taxon>
        <taxon>Stylonemataceae</taxon>
        <taxon>Rhodosorus</taxon>
    </lineage>
</organism>
<dbReference type="InterPro" id="IPR013083">
    <property type="entry name" value="Znf_RING/FYVE/PHD"/>
</dbReference>
<gene>
    <name evidence="4" type="ORF">RMAR0315_LOCUS1563</name>
</gene>
<accession>A0A7S0BE52</accession>
<evidence type="ECO:0000259" key="3">
    <source>
        <dbReference type="PROSITE" id="PS50089"/>
    </source>
</evidence>
<dbReference type="SMART" id="SM00184">
    <property type="entry name" value="RING"/>
    <property type="match status" value="1"/>
</dbReference>
<dbReference type="Pfam" id="PF13639">
    <property type="entry name" value="zf-RING_2"/>
    <property type="match status" value="1"/>
</dbReference>
<dbReference type="PANTHER" id="PTHR45676:SF41">
    <property type="entry name" value="RING-H2 FINGER PROTEIN ATL66"/>
    <property type="match status" value="1"/>
</dbReference>
<feature type="transmembrane region" description="Helical" evidence="2">
    <location>
        <begin position="6"/>
        <end position="30"/>
    </location>
</feature>
<name>A0A7S0BE52_9RHOD</name>
<feature type="domain" description="RING-type" evidence="3">
    <location>
        <begin position="107"/>
        <end position="148"/>
    </location>
</feature>
<evidence type="ECO:0000313" key="4">
    <source>
        <dbReference type="EMBL" id="CAD8391588.1"/>
    </source>
</evidence>
<dbReference type="PROSITE" id="PS50089">
    <property type="entry name" value="ZF_RING_2"/>
    <property type="match status" value="1"/>
</dbReference>
<dbReference type="SUPFAM" id="SSF57850">
    <property type="entry name" value="RING/U-box"/>
    <property type="match status" value="1"/>
</dbReference>
<keyword evidence="2" id="KW-1133">Transmembrane helix</keyword>